<accession>A0A6B3R0R2</accession>
<reference evidence="1 2" key="1">
    <citation type="submission" date="2020-02" db="EMBL/GenBank/DDBJ databases">
        <title>Flavobacteriaceae Psychroflexus bacterium YR1-1, complete genome.</title>
        <authorList>
            <person name="Li Y."/>
            <person name="Wu S."/>
        </authorList>
    </citation>
    <scope>NUCLEOTIDE SEQUENCE [LARGE SCALE GENOMIC DNA]</scope>
    <source>
        <strain evidence="1 2">YR1-1</strain>
    </source>
</reference>
<evidence type="ECO:0000313" key="2">
    <source>
        <dbReference type="Proteomes" id="UP000478505"/>
    </source>
</evidence>
<organism evidence="1 2">
    <name type="scientific">Psychroflexus aurantiacus</name>
    <dbReference type="NCBI Taxonomy" id="2709310"/>
    <lineage>
        <taxon>Bacteria</taxon>
        <taxon>Pseudomonadati</taxon>
        <taxon>Bacteroidota</taxon>
        <taxon>Flavobacteriia</taxon>
        <taxon>Flavobacteriales</taxon>
        <taxon>Flavobacteriaceae</taxon>
        <taxon>Psychroflexus</taxon>
    </lineage>
</organism>
<dbReference type="Proteomes" id="UP000478505">
    <property type="component" value="Unassembled WGS sequence"/>
</dbReference>
<comment type="caution">
    <text evidence="1">The sequence shown here is derived from an EMBL/GenBank/DDBJ whole genome shotgun (WGS) entry which is preliminary data.</text>
</comment>
<evidence type="ECO:0000313" key="1">
    <source>
        <dbReference type="EMBL" id="NEV94166.1"/>
    </source>
</evidence>
<proteinExistence type="predicted"/>
<gene>
    <name evidence="1" type="ORF">G3567_08415</name>
</gene>
<protein>
    <submittedName>
        <fullName evidence="1">Uncharacterized protein</fullName>
    </submittedName>
</protein>
<sequence>MEYKNIFERPEFKKRLETVRDKIEIYLSEHGFQIEDVSLNELIQWNETKGGDSVQIYPHEKCPSEIKNIVQGFINDEFNSRNKIN</sequence>
<name>A0A6B3R0R2_9FLAO</name>
<keyword evidence="2" id="KW-1185">Reference proteome</keyword>
<dbReference type="EMBL" id="JAAIKD010000004">
    <property type="protein sequence ID" value="NEV94166.1"/>
    <property type="molecule type" value="Genomic_DNA"/>
</dbReference>
<dbReference type="RefSeq" id="WP_164004889.1">
    <property type="nucleotide sequence ID" value="NZ_JAAIKD010000004.1"/>
</dbReference>
<dbReference type="AlphaFoldDB" id="A0A6B3R0R2"/>